<keyword evidence="2" id="KW-1185">Reference proteome</keyword>
<reference evidence="1" key="1">
    <citation type="submission" date="2022-08" db="EMBL/GenBank/DDBJ databases">
        <title>Genome Sequence of Fusarium decemcellulare.</title>
        <authorList>
            <person name="Buettner E."/>
        </authorList>
    </citation>
    <scope>NUCLEOTIDE SEQUENCE</scope>
    <source>
        <strain evidence="1">Babe19</strain>
    </source>
</reference>
<evidence type="ECO:0000313" key="2">
    <source>
        <dbReference type="Proteomes" id="UP001148629"/>
    </source>
</evidence>
<evidence type="ECO:0000313" key="1">
    <source>
        <dbReference type="EMBL" id="KAJ3533881.1"/>
    </source>
</evidence>
<name>A0ACC1S7Q7_9HYPO</name>
<proteinExistence type="predicted"/>
<protein>
    <submittedName>
        <fullName evidence="1">Uncharacterized protein</fullName>
    </submittedName>
</protein>
<dbReference type="Proteomes" id="UP001148629">
    <property type="component" value="Unassembled WGS sequence"/>
</dbReference>
<dbReference type="EMBL" id="JANRMS010000828">
    <property type="protein sequence ID" value="KAJ3533881.1"/>
    <property type="molecule type" value="Genomic_DNA"/>
</dbReference>
<organism evidence="1 2">
    <name type="scientific">Fusarium decemcellulare</name>
    <dbReference type="NCBI Taxonomy" id="57161"/>
    <lineage>
        <taxon>Eukaryota</taxon>
        <taxon>Fungi</taxon>
        <taxon>Dikarya</taxon>
        <taxon>Ascomycota</taxon>
        <taxon>Pezizomycotina</taxon>
        <taxon>Sordariomycetes</taxon>
        <taxon>Hypocreomycetidae</taxon>
        <taxon>Hypocreales</taxon>
        <taxon>Nectriaceae</taxon>
        <taxon>Fusarium</taxon>
        <taxon>Fusarium decemcellulare species complex</taxon>
    </lineage>
</organism>
<accession>A0ACC1S7Q7</accession>
<sequence length="237" mass="26437">MTSIDHYQHLVSEFDSGNIPLLVAAAINYAVGLGQYFYTIRLMLRDGKGPLPFWMHSFYLAHDSYMCYTFGQAAPLYDHHWFISGTSTAMLIWSSMEIWAIHRTITTDRDGTFASLLGPNPSLSKVLGFAFAFQVAMYGVMLLGPIFMGDTCFMQWFCITNIVMAIGSVNETLQRGSRKGLSRGFSFITVIGTVGTFSPWGFWALALPEIFANPAYYGVGAILSLYSVWGLITVSRY</sequence>
<comment type="caution">
    <text evidence="1">The sequence shown here is derived from an EMBL/GenBank/DDBJ whole genome shotgun (WGS) entry which is preliminary data.</text>
</comment>
<gene>
    <name evidence="1" type="ORF">NM208_g7787</name>
</gene>